<feature type="compositionally biased region" description="Polar residues" evidence="1">
    <location>
        <begin position="103"/>
        <end position="116"/>
    </location>
</feature>
<comment type="caution">
    <text evidence="2">The sequence shown here is derived from an EMBL/GenBank/DDBJ whole genome shotgun (WGS) entry which is preliminary data.</text>
</comment>
<reference evidence="2" key="1">
    <citation type="submission" date="2020-04" db="EMBL/GenBank/DDBJ databases">
        <authorList>
            <person name="Alioto T."/>
            <person name="Alioto T."/>
            <person name="Gomez Garrido J."/>
        </authorList>
    </citation>
    <scope>NUCLEOTIDE SEQUENCE</scope>
    <source>
        <strain evidence="2">A484AB</strain>
    </source>
</reference>
<evidence type="ECO:0000313" key="3">
    <source>
        <dbReference type="Proteomes" id="UP001152795"/>
    </source>
</evidence>
<accession>A0A6S7KN38</accession>
<protein>
    <submittedName>
        <fullName evidence="2">Uncharacterized protein</fullName>
    </submittedName>
</protein>
<organism evidence="2 3">
    <name type="scientific">Paramuricea clavata</name>
    <name type="common">Red gorgonian</name>
    <name type="synonym">Violescent sea-whip</name>
    <dbReference type="NCBI Taxonomy" id="317549"/>
    <lineage>
        <taxon>Eukaryota</taxon>
        <taxon>Metazoa</taxon>
        <taxon>Cnidaria</taxon>
        <taxon>Anthozoa</taxon>
        <taxon>Octocorallia</taxon>
        <taxon>Malacalcyonacea</taxon>
        <taxon>Plexauridae</taxon>
        <taxon>Paramuricea</taxon>
    </lineage>
</organism>
<dbReference type="AlphaFoldDB" id="A0A6S7KN38"/>
<dbReference type="Proteomes" id="UP001152795">
    <property type="component" value="Unassembled WGS sequence"/>
</dbReference>
<gene>
    <name evidence="2" type="ORF">PACLA_8A069413</name>
</gene>
<feature type="compositionally biased region" description="Basic and acidic residues" evidence="1">
    <location>
        <begin position="93"/>
        <end position="102"/>
    </location>
</feature>
<name>A0A6S7KN38_PARCT</name>
<evidence type="ECO:0000313" key="2">
    <source>
        <dbReference type="EMBL" id="CAB4043750.1"/>
    </source>
</evidence>
<feature type="compositionally biased region" description="Basic and acidic residues" evidence="1">
    <location>
        <begin position="24"/>
        <end position="41"/>
    </location>
</feature>
<keyword evidence="3" id="KW-1185">Reference proteome</keyword>
<feature type="non-terminal residue" evidence="2">
    <location>
        <position position="116"/>
    </location>
</feature>
<dbReference type="EMBL" id="CACRXK020033066">
    <property type="protein sequence ID" value="CAB4043750.1"/>
    <property type="molecule type" value="Genomic_DNA"/>
</dbReference>
<sequence>MMNNRYKRDVQYWYSNDTDVEATGSDKNDNESDDVIVKESNSDDGQLGKPDEQYWFPKSWFPYMTLMWKKSNTAEGQLGKQDADDVVVEESDSEVRESHHESPSLSSANQRAVASQ</sequence>
<feature type="region of interest" description="Disordered" evidence="1">
    <location>
        <begin position="17"/>
        <end position="51"/>
    </location>
</feature>
<feature type="region of interest" description="Disordered" evidence="1">
    <location>
        <begin position="75"/>
        <end position="116"/>
    </location>
</feature>
<evidence type="ECO:0000256" key="1">
    <source>
        <dbReference type="SAM" id="MobiDB-lite"/>
    </source>
</evidence>
<proteinExistence type="predicted"/>